<dbReference type="InterPro" id="IPR013126">
    <property type="entry name" value="Hsp_70_fam"/>
</dbReference>
<evidence type="ECO:0000256" key="1">
    <source>
        <dbReference type="ARBA" id="ARBA00007381"/>
    </source>
</evidence>
<dbReference type="Gene3D" id="3.90.640.10">
    <property type="entry name" value="Actin, Chain A, domain 4"/>
    <property type="match status" value="1"/>
</dbReference>
<dbReference type="PROSITE" id="PS01036">
    <property type="entry name" value="HSP70_3"/>
    <property type="match status" value="1"/>
</dbReference>
<dbReference type="Pfam" id="PF00012">
    <property type="entry name" value="HSP70"/>
    <property type="match status" value="1"/>
</dbReference>
<dbReference type="CDD" id="cd24029">
    <property type="entry name" value="ASKHA_NBD_HSP70_DnaK_HscA_HscC"/>
    <property type="match status" value="1"/>
</dbReference>
<dbReference type="InterPro" id="IPR029047">
    <property type="entry name" value="HSP70_peptide-bd_sf"/>
</dbReference>
<reference evidence="4" key="1">
    <citation type="submission" date="2022-10" db="EMBL/GenBank/DDBJ databases">
        <title>Two novel species of Flavobacterium.</title>
        <authorList>
            <person name="Liu Q."/>
            <person name="Xin Y.-H."/>
        </authorList>
    </citation>
    <scope>NUCLEOTIDE SEQUENCE</scope>
    <source>
        <strain evidence="4">LS1R47</strain>
    </source>
</reference>
<evidence type="ECO:0000256" key="2">
    <source>
        <dbReference type="ARBA" id="ARBA00022741"/>
    </source>
</evidence>
<dbReference type="EMBL" id="JAOZEV010000031">
    <property type="protein sequence ID" value="MCV9934621.1"/>
    <property type="molecule type" value="Genomic_DNA"/>
</dbReference>
<sequence length="828" mass="94756">MKNINIGIDLGTTNSGIAKYENGKINIYKNPVGFKDTIPSVVSFRKGRIQIGEKAREHSATNAENVFSSFKRKMGSDEVYFIKDLDKNCSPIELSSMVLNELINFTQGESLKSAVITIPASFDTIQSNATKKAGYQAGFEEIVLLQEPIAACLAYSNSLNIEVTSDKKWLVYDFGGGTFDIALVNINERDLKVFDHKGNNFLGGVDLDTLFVEKIVCPKIEKETQENNLWSKLISKENPVYNKLFFELLYKAEEAKKELSIKETSSIEIDFDELSISLDIDITRKEFELIIQPKFEESFNLIEKLIKENHLIFTDIDRIILVGGTTYIPYIRQQLQERTQIQVETSLDPTTAVMIGAAYYAGSKPSELIDEETVNKPTSEENSIQVETIYEPHSKDSEELIVVLLGESFDGYYRITRADGGFDTGLLKANKKIAEFVPLLEKTTNKFTLFLFDNQQKQVFSNANIQITNGLYSILGQPIPNDICLELDEETGKSHMEIIFKKNDILPLKKTIYKTCSKNILRNSDQKLIINVVEGNAGSMVGSNLSIGYIEICGSDFEQDLIKGMDIELNFKVSESRDLSIDVYISALDLEISEVFNPHQRKISIEKLSSEIKNALDTILAEIKSEEQNENYEYLAKLTRSQESLTVLYNEALANKNDAITDKKYQIDELKKIYIQEFDDLIRHKHILFELEEYNNIKDSLSFYIEKGSPRQKEEYEKIIKNEKEVLQSNNKYLIRKKNKELENLLDNIYNNQDESYIDYFYYLRFEEPSAFKDRSKHSKLIQLGEKAIDNSNLVELKSICHQLYNLLIVKPKRRDDFNTFDGNLGIK</sequence>
<evidence type="ECO:0000313" key="5">
    <source>
        <dbReference type="Proteomes" id="UP001151133"/>
    </source>
</evidence>
<comment type="similarity">
    <text evidence="1">Belongs to the heat shock protein 70 family.</text>
</comment>
<dbReference type="PANTHER" id="PTHR19375">
    <property type="entry name" value="HEAT SHOCK PROTEIN 70KDA"/>
    <property type="match status" value="1"/>
</dbReference>
<protein>
    <submittedName>
        <fullName evidence="4">Hsp70 family protein</fullName>
    </submittedName>
</protein>
<dbReference type="InterPro" id="IPR018181">
    <property type="entry name" value="Heat_shock_70_CS"/>
</dbReference>
<keyword evidence="5" id="KW-1185">Reference proteome</keyword>
<organism evidence="4 5">
    <name type="scientific">Flavobacterium frigoritolerans</name>
    <dbReference type="NCBI Taxonomy" id="2987686"/>
    <lineage>
        <taxon>Bacteria</taxon>
        <taxon>Pseudomonadati</taxon>
        <taxon>Bacteroidota</taxon>
        <taxon>Flavobacteriia</taxon>
        <taxon>Flavobacteriales</taxon>
        <taxon>Flavobacteriaceae</taxon>
        <taxon>Flavobacterium</taxon>
    </lineage>
</organism>
<proteinExistence type="inferred from homology"/>
<dbReference type="InterPro" id="IPR043129">
    <property type="entry name" value="ATPase_NBD"/>
</dbReference>
<accession>A0A9X3CAH2</accession>
<dbReference type="AlphaFoldDB" id="A0A9X3CAH2"/>
<comment type="caution">
    <text evidence="4">The sequence shown here is derived from an EMBL/GenBank/DDBJ whole genome shotgun (WGS) entry which is preliminary data.</text>
</comment>
<dbReference type="Gene3D" id="3.30.420.40">
    <property type="match status" value="2"/>
</dbReference>
<dbReference type="Proteomes" id="UP001151133">
    <property type="component" value="Unassembled WGS sequence"/>
</dbReference>
<dbReference type="Gene3D" id="2.60.34.10">
    <property type="entry name" value="Substrate Binding Domain Of DNAk, Chain A, domain 1"/>
    <property type="match status" value="1"/>
</dbReference>
<gene>
    <name evidence="4" type="ORF">OIU80_20250</name>
</gene>
<evidence type="ECO:0000313" key="4">
    <source>
        <dbReference type="EMBL" id="MCV9934621.1"/>
    </source>
</evidence>
<dbReference type="GO" id="GO:0140662">
    <property type="term" value="F:ATP-dependent protein folding chaperone"/>
    <property type="evidence" value="ECO:0007669"/>
    <property type="project" value="InterPro"/>
</dbReference>
<evidence type="ECO:0000256" key="3">
    <source>
        <dbReference type="ARBA" id="ARBA00022840"/>
    </source>
</evidence>
<dbReference type="PROSITE" id="PS00297">
    <property type="entry name" value="HSP70_1"/>
    <property type="match status" value="1"/>
</dbReference>
<dbReference type="SUPFAM" id="SSF53067">
    <property type="entry name" value="Actin-like ATPase domain"/>
    <property type="match status" value="2"/>
</dbReference>
<dbReference type="RefSeq" id="WP_264288788.1">
    <property type="nucleotide sequence ID" value="NZ_JAOZEV010000031.1"/>
</dbReference>
<dbReference type="PRINTS" id="PR00301">
    <property type="entry name" value="HEATSHOCK70"/>
</dbReference>
<name>A0A9X3CAH2_9FLAO</name>
<keyword evidence="3" id="KW-0067">ATP-binding</keyword>
<dbReference type="GO" id="GO:0005524">
    <property type="term" value="F:ATP binding"/>
    <property type="evidence" value="ECO:0007669"/>
    <property type="project" value="UniProtKB-KW"/>
</dbReference>
<dbReference type="SUPFAM" id="SSF100920">
    <property type="entry name" value="Heat shock protein 70kD (HSP70), peptide-binding domain"/>
    <property type="match status" value="1"/>
</dbReference>
<keyword evidence="2" id="KW-0547">Nucleotide-binding</keyword>